<gene>
    <name evidence="1" type="ORF">E4O92_18780</name>
</gene>
<keyword evidence="2" id="KW-1185">Reference proteome</keyword>
<dbReference type="EMBL" id="SPUM01000123">
    <property type="protein sequence ID" value="TFW29587.1"/>
    <property type="molecule type" value="Genomic_DNA"/>
</dbReference>
<dbReference type="InterPro" id="IPR025906">
    <property type="entry name" value="YjfB_motility"/>
</dbReference>
<organism evidence="1 2">
    <name type="scientific">Massilia horti</name>
    <dbReference type="NCBI Taxonomy" id="2562153"/>
    <lineage>
        <taxon>Bacteria</taxon>
        <taxon>Pseudomonadati</taxon>
        <taxon>Pseudomonadota</taxon>
        <taxon>Betaproteobacteria</taxon>
        <taxon>Burkholderiales</taxon>
        <taxon>Oxalobacteraceae</taxon>
        <taxon>Telluria group</taxon>
        <taxon>Massilia</taxon>
    </lineage>
</organism>
<dbReference type="AlphaFoldDB" id="A0A4Y9SVP9"/>
<dbReference type="OrthoDB" id="8548265at2"/>
<name>A0A4Y9SVP9_9BURK</name>
<protein>
    <submittedName>
        <fullName evidence="1">Putative motility protein</fullName>
    </submittedName>
</protein>
<dbReference type="RefSeq" id="WP_135191174.1">
    <property type="nucleotide sequence ID" value="NZ_SPUM01000123.1"/>
</dbReference>
<proteinExistence type="predicted"/>
<sequence length="66" mass="6803">MDVAGIAKLSTSIAETGLKQDVGLAVLKRAQEIDSATATQLIDAVKDAPSVQNLPPNLGTRINTTA</sequence>
<dbReference type="Proteomes" id="UP000297258">
    <property type="component" value="Unassembled WGS sequence"/>
</dbReference>
<accession>A0A4Y9SVP9</accession>
<reference evidence="1 2" key="1">
    <citation type="submission" date="2019-03" db="EMBL/GenBank/DDBJ databases">
        <title>Draft genome of Massilia hortus sp. nov., a novel bacterial species of the Oxalobacteraceae family.</title>
        <authorList>
            <person name="Peta V."/>
            <person name="Raths R."/>
            <person name="Bucking H."/>
        </authorList>
    </citation>
    <scope>NUCLEOTIDE SEQUENCE [LARGE SCALE GENOMIC DNA]</scope>
    <source>
        <strain evidence="1 2">ONC3</strain>
    </source>
</reference>
<evidence type="ECO:0000313" key="2">
    <source>
        <dbReference type="Proteomes" id="UP000297258"/>
    </source>
</evidence>
<evidence type="ECO:0000313" key="1">
    <source>
        <dbReference type="EMBL" id="TFW29587.1"/>
    </source>
</evidence>
<comment type="caution">
    <text evidence="1">The sequence shown here is derived from an EMBL/GenBank/DDBJ whole genome shotgun (WGS) entry which is preliminary data.</text>
</comment>
<dbReference type="Pfam" id="PF14070">
    <property type="entry name" value="YjfB_motility"/>
    <property type="match status" value="1"/>
</dbReference>